<dbReference type="PANTHER" id="PTHR12308:SF84">
    <property type="entry name" value="ANOCTAMIN"/>
    <property type="match status" value="1"/>
</dbReference>
<evidence type="ECO:0000313" key="9">
    <source>
        <dbReference type="Proteomes" id="UP001235939"/>
    </source>
</evidence>
<organism evidence="8 9">
    <name type="scientific">Cordylochernes scorpioides</name>
    <dbReference type="NCBI Taxonomy" id="51811"/>
    <lineage>
        <taxon>Eukaryota</taxon>
        <taxon>Metazoa</taxon>
        <taxon>Ecdysozoa</taxon>
        <taxon>Arthropoda</taxon>
        <taxon>Chelicerata</taxon>
        <taxon>Arachnida</taxon>
        <taxon>Pseudoscorpiones</taxon>
        <taxon>Cheliferoidea</taxon>
        <taxon>Chernetidae</taxon>
        <taxon>Cordylochernes</taxon>
    </lineage>
</organism>
<dbReference type="Pfam" id="PF04547">
    <property type="entry name" value="Anoctamin"/>
    <property type="match status" value="2"/>
</dbReference>
<keyword evidence="9" id="KW-1185">Reference proteome</keyword>
<dbReference type="PANTHER" id="PTHR12308">
    <property type="entry name" value="ANOCTAMIN"/>
    <property type="match status" value="1"/>
</dbReference>
<gene>
    <name evidence="8" type="ORF">LAZ67_6000900</name>
</gene>
<dbReference type="InterPro" id="IPR049452">
    <property type="entry name" value="Anoctamin_TM"/>
</dbReference>
<feature type="transmembrane region" description="Helical" evidence="6">
    <location>
        <begin position="483"/>
        <end position="512"/>
    </location>
</feature>
<sequence length="559" mass="63411">MKKYIGCSTDLGVYGFVHLLDILVADALSDVLGELFLVGAVEEGFDIVGYVDAIDMVTEIIRPEYESSVFTYRLNPVTMLCLVLAAVFGIIVYRIAIVATLYASEKTLWRTNAKLITSSSAALLNLMVIIIMDKVYRVLATFLTNIGESHSHWISPIPMLMAGGLQNNPGPSANMKIASPSKCSSLNSSTCTHPSSTLLSLKEDSSAIQEMPLHYLVSVKTRTASFIAKVSFRERCPLTGESLNSKPGIVVLQCELGGCLFEVCIQLAIIMVGKQIMNNITELFYTKIMNWWRQWWRAREGPQRDATTRWELDYNLQECDSLALFDEYLEMVIQYGFVTLFVAAFPLAPLFALLNNIVEIRLDAYKYVTQLQRPVSARVPNIGAWQTILHSISIFAVISNAFMIAYTSDFIPRLVYMYVYSEHGTLWGYINNSLSYFNTSDFPANVMPENQTLEYINSVKICRYQDYRLPPESEKKYNLTMEYWHIFAARLSFVVVFEHLVFFITGMLAYLIPDIPSSVKQKILRQRFLAREALNRVELEENRRALVDMGLLTGQDNNF</sequence>
<accession>A0ABY6KJZ9</accession>
<feature type="transmembrane region" description="Helical" evidence="6">
    <location>
        <begin position="388"/>
        <end position="408"/>
    </location>
</feature>
<comment type="similarity">
    <text evidence="2 6">Belongs to the anoctamin family.</text>
</comment>
<evidence type="ECO:0000256" key="6">
    <source>
        <dbReference type="RuleBase" id="RU280814"/>
    </source>
</evidence>
<evidence type="ECO:0000256" key="3">
    <source>
        <dbReference type="ARBA" id="ARBA00022692"/>
    </source>
</evidence>
<keyword evidence="5 6" id="KW-0472">Membrane</keyword>
<comment type="subcellular location">
    <subcellularLocation>
        <location evidence="1 6">Membrane</location>
        <topology evidence="1 6">Multi-pass membrane protein</topology>
    </subcellularLocation>
</comment>
<name>A0ABY6KJZ9_9ARAC</name>
<evidence type="ECO:0000259" key="7">
    <source>
        <dbReference type="Pfam" id="PF04547"/>
    </source>
</evidence>
<evidence type="ECO:0000256" key="1">
    <source>
        <dbReference type="ARBA" id="ARBA00004141"/>
    </source>
</evidence>
<evidence type="ECO:0000256" key="5">
    <source>
        <dbReference type="ARBA" id="ARBA00023136"/>
    </source>
</evidence>
<proteinExistence type="inferred from homology"/>
<keyword evidence="3 6" id="KW-0812">Transmembrane</keyword>
<dbReference type="EMBL" id="CP092868">
    <property type="protein sequence ID" value="UYV68799.1"/>
    <property type="molecule type" value="Genomic_DNA"/>
</dbReference>
<evidence type="ECO:0000256" key="2">
    <source>
        <dbReference type="ARBA" id="ARBA00009671"/>
    </source>
</evidence>
<keyword evidence="4 6" id="KW-1133">Transmembrane helix</keyword>
<dbReference type="Proteomes" id="UP001235939">
    <property type="component" value="Chromosome 06"/>
</dbReference>
<comment type="caution">
    <text evidence="6">Lacks conserved residue(s) required for the propagation of feature annotation.</text>
</comment>
<dbReference type="InterPro" id="IPR007632">
    <property type="entry name" value="Anoctamin"/>
</dbReference>
<feature type="transmembrane region" description="Helical" evidence="6">
    <location>
        <begin position="77"/>
        <end position="103"/>
    </location>
</feature>
<protein>
    <recommendedName>
        <fullName evidence="6">Anoctamin</fullName>
    </recommendedName>
</protein>
<feature type="transmembrane region" description="Helical" evidence="6">
    <location>
        <begin position="332"/>
        <end position="354"/>
    </location>
</feature>
<evidence type="ECO:0000256" key="4">
    <source>
        <dbReference type="ARBA" id="ARBA00022989"/>
    </source>
</evidence>
<feature type="transmembrane region" description="Helical" evidence="6">
    <location>
        <begin position="115"/>
        <end position="132"/>
    </location>
</feature>
<evidence type="ECO:0000313" key="8">
    <source>
        <dbReference type="EMBL" id="UYV68799.1"/>
    </source>
</evidence>
<reference evidence="8 9" key="1">
    <citation type="submission" date="2022-01" db="EMBL/GenBank/DDBJ databases">
        <title>A chromosomal length assembly of Cordylochernes scorpioides.</title>
        <authorList>
            <person name="Zeh D."/>
            <person name="Zeh J."/>
        </authorList>
    </citation>
    <scope>NUCLEOTIDE SEQUENCE [LARGE SCALE GENOMIC DNA]</scope>
    <source>
        <strain evidence="8">IN4F17</strain>
        <tissue evidence="8">Whole Body</tissue>
    </source>
</reference>
<feature type="domain" description="Anoctamin transmembrane" evidence="7">
    <location>
        <begin position="59"/>
        <end position="146"/>
    </location>
</feature>
<feature type="domain" description="Anoctamin transmembrane" evidence="7">
    <location>
        <begin position="249"/>
        <end position="526"/>
    </location>
</feature>